<gene>
    <name evidence="3" type="ORF">B0T20DRAFT_488983</name>
</gene>
<sequence>MAQDQDPAADESQERAISSEPSSTKGSNPYMETDLPSPKRRRTSRSGPSRSRSIDSPSSVRPSNNSPAISSANPVPESQTDLDIMETSNGTEAPTPANGPRPATPEPNGAQPEPSSGSRSNRVTINVRTPRPLETIPSSPASAFLQNSQEPLLSVNNVQASVEVPEVDMTRDEAIQDALPSPVSDASSPAIEVAMEKEEEDAFTVMDSIADAVPEFPFHEEHETYQDTMEKLAPLLDDQVGRNVALWIRDFLNHVKNAPISTVAGCYARCSDLWHSLPTLVTAWQDRRHLYQSAKAIKHEPFALYQQFAKLTALWVQFDVHRLKECATVQEREHVQIVSLAYMCVLATLANTEGLYTHPDEEGWTYSAEAFRMMEAFLNYGGNPATTVLHLGRLTQLLAELLPQNPRFINKLVCVSVLTWAITKEASSRAENATRQAHELFTSILSSVYLVYQTLSPKLEAIVTGDDQKHLLWDPTLRHLNTLTWIYQQCVTVEGAIPMAERLRLRQGLNRLSSRYLPEALAYLWKFRMYSTLIMSGQMQLRIRSASGMGADLVQFHRRYNCPPDDSSVPFLKHIAGYLMESGLVSYILGPKCHPEVTLESSNIVGFLAVTRTYTADHTDLTFHTIQSTQDPRISSALINMVNKIVHIFEPPELLYFCTKLEAMPLDFFNSTMREFCGAVLNHLVEKVERIGTNPTPYSLCVRLVRDSAVFGSQSRFAHPETHHFAIQKFSDLLRQGLTQEIRMQIYQECLRDISVRTPFALGSLWILARMTRSSAGRELRMLANDHDLVRIFIDEFEAAIPTARAAGFPAVISGYATTPRRDLLAWVLGDGSPEIPSDTGPKLWNLLVGAEAACEEDRIAGWKLLQDNSSSTFASTCFTEFLPLLAPEFFTLGTIDFIRTGILSVIHAPRLLVEEPDSIGHFGIEQLWRIILSVPEGSIEKPAIDLLVGEVYMGKSSTGPVPLPIARQLHLALAERCLDQLISAAKKLRCLYLDLSSRMSGMEDRTTLQQQVRDQERLCVRSLAVLTAFHWEYKNDPKFSVPDLRALSLDPPKQIEGDSAELKYQSFDGESQTDVIPLSIGKLNTASSLFGSLREATGFGNYRMYYRGRTILPREEVLCMSLEELRIHDGLILVKREADDAAASPGENIRSGTSPVEVVILRRFEELYECMTMEKISEGASYSIYNLLSQLPPNENILKLIDEPSATHRDIFPADQPIKSKYSMYALRIFLTPEDQGIARHRLEVVTGDNDLTSTYSKTLLRGLHIVVGAILDENMTRNWPSHEMQLEFIFSLVESFMLILQHRLLPHSATELIDATLLDRLVNILLDFHHSESEERIPICLHAILEACSMSPELMNTCFEHQGIPKLLEDILLHDQRTDVRRSTKQLLLRKFDADAPKQMRGVAQVSESSDVNPETSSKDENPYRAYLWPVLSDFVPSAMSGPCYPAEFFGLCQGMLRTLMKSKSPLVDAEKLSQQWIGLLLEYKTFEDPTQPSKVDVAVSGLIGLIWEIVTGPHHLGDTLAGVARKLFWAHLYPPLGTNEAESFRPIITDSTRDKLWSIILILVGEDVTQLSWLIGDLKALTPPRPDPEYHPYLYEIALPYERERVLRSSSGYVGLKNLSNTCYFNSLLTQLYMNTDFREYILKSSIRNPYSESQKLLYEMQRLFAFMQNSIRRFASTEDCIGNIRTYEDTVIDVTNQMDVDEFYNLLFDRWEGQFPNTAERFRFRSFYGGQLVQQVASKECTHVSERLEPFSAIQCDIKGKSTLQESLQAYVDGEIMEGDNKYKCSECNRHVDAVKRACLKDIPDNLIFHLKRFDFNLRTLQRSKINDYFEFPDKIDMRPYTMEHLKNPDEDQQEDVFELVGVLVHSGTAESGHYYSYIRERPSRSEQPVWVEYNDDTVTSFDPSQLENACFGGPDYRSGSDHNGMHYEKSYSAYMLFYERSSSLARKQQKLGALNEASPLRVDMQPYLKPWIAEDNTNLVRRHCMFDPYHTRHVCRVLELMKQLNENQCTPDHAIESEALTMALSHLDQVASKLKDLQDFHLLSDEISQLSRDCPESNLAMLRCCSGPYDPLRMLLQRNGDVDVRRKTLDFLTSAIRVVKEQLPSRYGLPSQDGNHIDTRDSAIGHIMALFETLFMSVHITTRSWPEVFGLMVAFVKLGRYEMASFLKRPFLEYLMKLIMADPNLRIGQPFQRLAMNLARRTKKGLPDYTMLICLLDILLASMQIEDDNQIRITVGRPEVRFQSDPWLEQPFLYTQVEANLLEMMWDKSQANIFVEKLIGIYQNIESTHRIIHSLVKQSRWLEEGIFNTLIAHIDTQSQGQFIYPFLHASLVFCRHAPTRELVERLIEHVCEQCRVVESPDGAAFLEFQRVLFDARRESQDDEAVALQVISLLPDWAPGLLGHFDIRVSSDTERFLHEKLFQYGPSPSFGDSEHDQKRADCMKRTGKRLGIRCLQYLRDNIVETGVEVSARLVQSLERVIDQCTRYFPPPGPEDDEEAKSFRRLVDGMAQRLQALKVDEVEDDGSEWENSSDDSEQLDEVGDDKMPTEEPNEIYLQ</sequence>
<dbReference type="PROSITE" id="PS00973">
    <property type="entry name" value="USP_2"/>
    <property type="match status" value="1"/>
</dbReference>
<dbReference type="InterPro" id="IPR021905">
    <property type="entry name" value="DUF3517"/>
</dbReference>
<dbReference type="SUPFAM" id="SSF54001">
    <property type="entry name" value="Cysteine proteinases"/>
    <property type="match status" value="1"/>
</dbReference>
<dbReference type="EMBL" id="JAUTDP010000012">
    <property type="protein sequence ID" value="KAK3391910.1"/>
    <property type="molecule type" value="Genomic_DNA"/>
</dbReference>
<feature type="compositionally biased region" description="Low complexity" evidence="1">
    <location>
        <begin position="45"/>
        <end position="76"/>
    </location>
</feature>
<feature type="region of interest" description="Disordered" evidence="1">
    <location>
        <begin position="2521"/>
        <end position="2561"/>
    </location>
</feature>
<accession>A0AAE0P281</accession>
<feature type="domain" description="USP" evidence="2">
    <location>
        <begin position="1617"/>
        <end position="1946"/>
    </location>
</feature>
<dbReference type="GO" id="GO:0016579">
    <property type="term" value="P:protein deubiquitination"/>
    <property type="evidence" value="ECO:0007669"/>
    <property type="project" value="InterPro"/>
</dbReference>
<proteinExistence type="predicted"/>
<evidence type="ECO:0000313" key="3">
    <source>
        <dbReference type="EMBL" id="KAK3391910.1"/>
    </source>
</evidence>
<dbReference type="InterPro" id="IPR001394">
    <property type="entry name" value="Peptidase_C19_UCH"/>
</dbReference>
<evidence type="ECO:0000259" key="2">
    <source>
        <dbReference type="PROSITE" id="PS50235"/>
    </source>
</evidence>
<dbReference type="InterPro" id="IPR016024">
    <property type="entry name" value="ARM-type_fold"/>
</dbReference>
<dbReference type="FunFam" id="3.90.70.10:FF:000136">
    <property type="entry name" value="Ubiquitin C-terminal hydrolase, putative"/>
    <property type="match status" value="1"/>
</dbReference>
<dbReference type="Pfam" id="PF00443">
    <property type="entry name" value="UCH"/>
    <property type="match status" value="1"/>
</dbReference>
<dbReference type="GO" id="GO:0004843">
    <property type="term" value="F:cysteine-type deubiquitinase activity"/>
    <property type="evidence" value="ECO:0007669"/>
    <property type="project" value="InterPro"/>
</dbReference>
<evidence type="ECO:0000256" key="1">
    <source>
        <dbReference type="SAM" id="MobiDB-lite"/>
    </source>
</evidence>
<dbReference type="InterPro" id="IPR018200">
    <property type="entry name" value="USP_CS"/>
</dbReference>
<dbReference type="Gene3D" id="3.90.70.10">
    <property type="entry name" value="Cysteine proteinases"/>
    <property type="match status" value="1"/>
</dbReference>
<dbReference type="PANTHER" id="PTHR24006">
    <property type="entry name" value="UBIQUITIN CARBOXYL-TERMINAL HYDROLASE"/>
    <property type="match status" value="1"/>
</dbReference>
<dbReference type="PANTHER" id="PTHR24006:SF827">
    <property type="entry name" value="UBIQUITIN CARBOXYL-TERMINAL HYDROLASE 34"/>
    <property type="match status" value="1"/>
</dbReference>
<feature type="compositionally biased region" description="Polar residues" evidence="1">
    <location>
        <begin position="77"/>
        <end position="92"/>
    </location>
</feature>
<feature type="compositionally biased region" description="Acidic residues" evidence="1">
    <location>
        <begin position="2524"/>
        <end position="2546"/>
    </location>
</feature>
<feature type="region of interest" description="Disordered" evidence="1">
    <location>
        <begin position="1"/>
        <end position="125"/>
    </location>
</feature>
<organism evidence="3 4">
    <name type="scientific">Sordaria brevicollis</name>
    <dbReference type="NCBI Taxonomy" id="83679"/>
    <lineage>
        <taxon>Eukaryota</taxon>
        <taxon>Fungi</taxon>
        <taxon>Dikarya</taxon>
        <taxon>Ascomycota</taxon>
        <taxon>Pezizomycotina</taxon>
        <taxon>Sordariomycetes</taxon>
        <taxon>Sordariomycetidae</taxon>
        <taxon>Sordariales</taxon>
        <taxon>Sordariaceae</taxon>
        <taxon>Sordaria</taxon>
    </lineage>
</organism>
<reference evidence="3" key="1">
    <citation type="journal article" date="2023" name="Mol. Phylogenet. Evol.">
        <title>Genome-scale phylogeny and comparative genomics of the fungal order Sordariales.</title>
        <authorList>
            <person name="Hensen N."/>
            <person name="Bonometti L."/>
            <person name="Westerberg I."/>
            <person name="Brannstrom I.O."/>
            <person name="Guillou S."/>
            <person name="Cros-Aarteil S."/>
            <person name="Calhoun S."/>
            <person name="Haridas S."/>
            <person name="Kuo A."/>
            <person name="Mondo S."/>
            <person name="Pangilinan J."/>
            <person name="Riley R."/>
            <person name="LaButti K."/>
            <person name="Andreopoulos B."/>
            <person name="Lipzen A."/>
            <person name="Chen C."/>
            <person name="Yan M."/>
            <person name="Daum C."/>
            <person name="Ng V."/>
            <person name="Clum A."/>
            <person name="Steindorff A."/>
            <person name="Ohm R.A."/>
            <person name="Martin F."/>
            <person name="Silar P."/>
            <person name="Natvig D.O."/>
            <person name="Lalanne C."/>
            <person name="Gautier V."/>
            <person name="Ament-Velasquez S.L."/>
            <person name="Kruys A."/>
            <person name="Hutchinson M.I."/>
            <person name="Powell A.J."/>
            <person name="Barry K."/>
            <person name="Miller A.N."/>
            <person name="Grigoriev I.V."/>
            <person name="Debuchy R."/>
            <person name="Gladieux P."/>
            <person name="Hiltunen Thoren M."/>
            <person name="Johannesson H."/>
        </authorList>
    </citation>
    <scope>NUCLEOTIDE SEQUENCE</scope>
    <source>
        <strain evidence="3">FGSC 1904</strain>
    </source>
</reference>
<dbReference type="InterPro" id="IPR028889">
    <property type="entry name" value="USP"/>
</dbReference>
<dbReference type="GO" id="GO:0005829">
    <property type="term" value="C:cytosol"/>
    <property type="evidence" value="ECO:0007669"/>
    <property type="project" value="TreeGrafter"/>
</dbReference>
<dbReference type="InterPro" id="IPR038765">
    <property type="entry name" value="Papain-like_cys_pep_sf"/>
</dbReference>
<dbReference type="Proteomes" id="UP001281003">
    <property type="component" value="Unassembled WGS sequence"/>
</dbReference>
<protein>
    <recommendedName>
        <fullName evidence="2">USP domain-containing protein</fullName>
    </recommendedName>
</protein>
<dbReference type="SUPFAM" id="SSF48371">
    <property type="entry name" value="ARM repeat"/>
    <property type="match status" value="1"/>
</dbReference>
<feature type="compositionally biased region" description="Polar residues" evidence="1">
    <location>
        <begin position="15"/>
        <end position="27"/>
    </location>
</feature>
<dbReference type="GO" id="GO:0005634">
    <property type="term" value="C:nucleus"/>
    <property type="evidence" value="ECO:0007669"/>
    <property type="project" value="TreeGrafter"/>
</dbReference>
<dbReference type="PROSITE" id="PS50235">
    <property type="entry name" value="USP_3"/>
    <property type="match status" value="1"/>
</dbReference>
<feature type="compositionally biased region" description="Polar residues" evidence="1">
    <location>
        <begin position="113"/>
        <end position="125"/>
    </location>
</feature>
<dbReference type="CDD" id="cd02659">
    <property type="entry name" value="peptidase_C19C"/>
    <property type="match status" value="1"/>
</dbReference>
<keyword evidence="4" id="KW-1185">Reference proteome</keyword>
<reference evidence="3" key="2">
    <citation type="submission" date="2023-07" db="EMBL/GenBank/DDBJ databases">
        <authorList>
            <consortium name="Lawrence Berkeley National Laboratory"/>
            <person name="Haridas S."/>
            <person name="Hensen N."/>
            <person name="Bonometti L."/>
            <person name="Westerberg I."/>
            <person name="Brannstrom I.O."/>
            <person name="Guillou S."/>
            <person name="Cros-Aarteil S."/>
            <person name="Calhoun S."/>
            <person name="Kuo A."/>
            <person name="Mondo S."/>
            <person name="Pangilinan J."/>
            <person name="Riley R."/>
            <person name="LaButti K."/>
            <person name="Andreopoulos B."/>
            <person name="Lipzen A."/>
            <person name="Chen C."/>
            <person name="Yanf M."/>
            <person name="Daum C."/>
            <person name="Ng V."/>
            <person name="Clum A."/>
            <person name="Steindorff A."/>
            <person name="Ohm R."/>
            <person name="Martin F."/>
            <person name="Silar P."/>
            <person name="Natvig D."/>
            <person name="Lalanne C."/>
            <person name="Gautier V."/>
            <person name="Ament-velasquez S.L."/>
            <person name="Kruys A."/>
            <person name="Hutchinson M.I."/>
            <person name="Powell A.J."/>
            <person name="Barry K."/>
            <person name="Miller A.N."/>
            <person name="Grigoriev I.V."/>
            <person name="Debuchy R."/>
            <person name="Gladieux P."/>
            <person name="Thoren M.H."/>
            <person name="Johannesson H."/>
        </authorList>
    </citation>
    <scope>NUCLEOTIDE SEQUENCE</scope>
    <source>
        <strain evidence="3">FGSC 1904</strain>
    </source>
</reference>
<dbReference type="Pfam" id="PF12030">
    <property type="entry name" value="DUF3517"/>
    <property type="match status" value="1"/>
</dbReference>
<dbReference type="InterPro" id="IPR050164">
    <property type="entry name" value="Peptidase_C19"/>
</dbReference>
<evidence type="ECO:0000313" key="4">
    <source>
        <dbReference type="Proteomes" id="UP001281003"/>
    </source>
</evidence>
<comment type="caution">
    <text evidence="3">The sequence shown here is derived from an EMBL/GenBank/DDBJ whole genome shotgun (WGS) entry which is preliminary data.</text>
</comment>
<name>A0AAE0P281_SORBR</name>